<gene>
    <name evidence="9" type="ORF">C0Z10_00100</name>
</gene>
<feature type="domain" description="Lactate/malate dehydrogenase N-terminal" evidence="7">
    <location>
        <begin position="7"/>
        <end position="152"/>
    </location>
</feature>
<comment type="similarity">
    <text evidence="1">Belongs to the LDH/MDH superfamily. LDH family.</text>
</comment>
<dbReference type="Pfam" id="PF02866">
    <property type="entry name" value="Ldh_1_C"/>
    <property type="match status" value="1"/>
</dbReference>
<dbReference type="PIRSF" id="PIRSF000102">
    <property type="entry name" value="Lac_mal_DH"/>
    <property type="match status" value="1"/>
</dbReference>
<dbReference type="Gene3D" id="3.40.50.720">
    <property type="entry name" value="NAD(P)-binding Rossmann-like Domain"/>
    <property type="match status" value="1"/>
</dbReference>
<dbReference type="Gene3D" id="3.90.110.10">
    <property type="entry name" value="Lactate dehydrogenase/glycoside hydrolase, family 4, C-terminal"/>
    <property type="match status" value="1"/>
</dbReference>
<dbReference type="InterPro" id="IPR022383">
    <property type="entry name" value="Lactate/malate_DH_C"/>
</dbReference>
<name>A0A3T0RWU7_9ACTN</name>
<feature type="binding site" evidence="5">
    <location>
        <position position="36"/>
    </location>
    <ligand>
        <name>NAD(+)</name>
        <dbReference type="ChEBI" id="CHEBI:57540"/>
    </ligand>
</feature>
<proteinExistence type="inferred from homology"/>
<dbReference type="SUPFAM" id="SSF51735">
    <property type="entry name" value="NAD(P)-binding Rossmann-fold domains"/>
    <property type="match status" value="1"/>
</dbReference>
<dbReference type="Proteomes" id="UP000285875">
    <property type="component" value="Chromosome"/>
</dbReference>
<reference evidence="10" key="1">
    <citation type="submission" date="2017-12" db="EMBL/GenBank/DDBJ databases">
        <title>Whole genome sequencing of Acidipropionibacterium jensenii strains JS279 and JS280.</title>
        <authorList>
            <person name="Deptula P."/>
            <person name="Laine P."/>
            <person name="Smolander O.-P."/>
            <person name="Paulin L."/>
            <person name="Auvinen P."/>
            <person name="Varmanen P."/>
        </authorList>
    </citation>
    <scope>NUCLEOTIDE SEQUENCE [LARGE SCALE GENOMIC DNA]</scope>
    <source>
        <strain evidence="10">JS280</strain>
    </source>
</reference>
<dbReference type="InterPro" id="IPR015955">
    <property type="entry name" value="Lactate_DH/Glyco_Ohase_4_C"/>
</dbReference>
<keyword evidence="2 6" id="KW-0560">Oxidoreductase</keyword>
<feature type="binding site" evidence="5">
    <location>
        <begin position="128"/>
        <end position="130"/>
    </location>
    <ligand>
        <name>NAD(+)</name>
        <dbReference type="ChEBI" id="CHEBI:57540"/>
    </ligand>
</feature>
<dbReference type="RefSeq" id="WP_097798045.1">
    <property type="nucleotide sequence ID" value="NZ_CP025570.1"/>
</dbReference>
<evidence type="ECO:0000313" key="10">
    <source>
        <dbReference type="Proteomes" id="UP000285875"/>
    </source>
</evidence>
<feature type="binding site" evidence="5">
    <location>
        <begin position="11"/>
        <end position="16"/>
    </location>
    <ligand>
        <name>NAD(+)</name>
        <dbReference type="ChEBI" id="CHEBI:57540"/>
    </ligand>
</feature>
<dbReference type="InterPro" id="IPR036291">
    <property type="entry name" value="NAD(P)-bd_dom_sf"/>
</dbReference>
<organism evidence="9 10">
    <name type="scientific">Acidipropionibacterium jensenii</name>
    <dbReference type="NCBI Taxonomy" id="1749"/>
    <lineage>
        <taxon>Bacteria</taxon>
        <taxon>Bacillati</taxon>
        <taxon>Actinomycetota</taxon>
        <taxon>Actinomycetes</taxon>
        <taxon>Propionibacteriales</taxon>
        <taxon>Propionibacteriaceae</taxon>
        <taxon>Acidipropionibacterium</taxon>
    </lineage>
</organism>
<dbReference type="GO" id="GO:0006089">
    <property type="term" value="P:lactate metabolic process"/>
    <property type="evidence" value="ECO:0007669"/>
    <property type="project" value="TreeGrafter"/>
</dbReference>
<dbReference type="InterPro" id="IPR001236">
    <property type="entry name" value="Lactate/malate_DH_N"/>
</dbReference>
<evidence type="ECO:0000256" key="6">
    <source>
        <dbReference type="RuleBase" id="RU003369"/>
    </source>
</evidence>
<dbReference type="InterPro" id="IPR001557">
    <property type="entry name" value="L-lactate/malate_DH"/>
</dbReference>
<evidence type="ECO:0000256" key="5">
    <source>
        <dbReference type="PIRSR" id="PIRSR000102-3"/>
    </source>
</evidence>
<accession>A0A3T0RWU7</accession>
<evidence type="ECO:0000259" key="8">
    <source>
        <dbReference type="Pfam" id="PF02866"/>
    </source>
</evidence>
<evidence type="ECO:0000256" key="3">
    <source>
        <dbReference type="ARBA" id="ARBA00023027"/>
    </source>
</evidence>
<dbReference type="Pfam" id="PF00056">
    <property type="entry name" value="Ldh_1_N"/>
    <property type="match status" value="1"/>
</dbReference>
<evidence type="ECO:0000256" key="1">
    <source>
        <dbReference type="ARBA" id="ARBA00006054"/>
    </source>
</evidence>
<evidence type="ECO:0000256" key="2">
    <source>
        <dbReference type="ARBA" id="ARBA00023002"/>
    </source>
</evidence>
<dbReference type="SUPFAM" id="SSF56327">
    <property type="entry name" value="LDH C-terminal domain-like"/>
    <property type="match status" value="1"/>
</dbReference>
<sequence>MAHGPHLVIIGVGHVGSDVLTYATTLGLFARISLIDIDQDVSKGQALDHHQATGVLPMLSTVVEQADYTACADADVIIVAAGPSVSPAAAESVGTASRNSLAEINAPVIRQVMAGISAHTHSAAVILITNPLDVNVHIASTEFDYPRSLIFGTGTALDSARLRRIIADRTGVSPDSVQALMLGEHGATAFPYLSHATVGGLTLPEISKILDIPAFDHEEIGKAVVDAAFDVFYAKKWTSSGIARSAIALARNVVLDQKAVAPVCTVADGVLGFHGEVSLSLPAIVGANGVERHLEIPLDDWETEHLTISAESVRRVYDSVAEH</sequence>
<evidence type="ECO:0000313" key="9">
    <source>
        <dbReference type="EMBL" id="AZZ38419.1"/>
    </source>
</evidence>
<feature type="active site" description="Proton acceptor" evidence="4">
    <location>
        <position position="185"/>
    </location>
</feature>
<dbReference type="KEGG" id="aji:C0Z10_00100"/>
<evidence type="ECO:0000259" key="7">
    <source>
        <dbReference type="Pfam" id="PF00056"/>
    </source>
</evidence>
<feature type="binding site" evidence="5">
    <location>
        <position position="105"/>
    </location>
    <ligand>
        <name>NAD(+)</name>
        <dbReference type="ChEBI" id="CHEBI:57540"/>
    </ligand>
</feature>
<dbReference type="AlphaFoldDB" id="A0A3T0RWU7"/>
<dbReference type="PANTHER" id="PTHR43128:SF16">
    <property type="entry name" value="L-LACTATE DEHYDROGENASE"/>
    <property type="match status" value="1"/>
</dbReference>
<feature type="domain" description="Lactate/malate dehydrogenase C-terminal" evidence="8">
    <location>
        <begin position="155"/>
        <end position="319"/>
    </location>
</feature>
<dbReference type="PRINTS" id="PR00086">
    <property type="entry name" value="LLDHDRGNASE"/>
</dbReference>
<dbReference type="GO" id="GO:0004459">
    <property type="term" value="F:L-lactate dehydrogenase (NAD+) activity"/>
    <property type="evidence" value="ECO:0007669"/>
    <property type="project" value="TreeGrafter"/>
</dbReference>
<dbReference type="EMBL" id="CP025570">
    <property type="protein sequence ID" value="AZZ38419.1"/>
    <property type="molecule type" value="Genomic_DNA"/>
</dbReference>
<dbReference type="PANTHER" id="PTHR43128">
    <property type="entry name" value="L-2-HYDROXYCARBOXYLATE DEHYDROGENASE (NAD(P)(+))"/>
    <property type="match status" value="1"/>
</dbReference>
<keyword evidence="3 5" id="KW-0520">NAD</keyword>
<protein>
    <submittedName>
        <fullName evidence="9">Lactate dehydrogenase</fullName>
    </submittedName>
</protein>
<evidence type="ECO:0000256" key="4">
    <source>
        <dbReference type="PIRSR" id="PIRSR000102-1"/>
    </source>
</evidence>